<dbReference type="InterPro" id="IPR036388">
    <property type="entry name" value="WH-like_DNA-bd_sf"/>
</dbReference>
<feature type="domain" description="PTS EIIB type-2" evidence="8">
    <location>
        <begin position="405"/>
        <end position="496"/>
    </location>
</feature>
<dbReference type="Pfam" id="PF02302">
    <property type="entry name" value="PTS_IIB"/>
    <property type="match status" value="1"/>
</dbReference>
<keyword evidence="1" id="KW-0808">Transferase</keyword>
<dbReference type="InterPro" id="IPR050661">
    <property type="entry name" value="BglG_antiterminators"/>
</dbReference>
<keyword evidence="11" id="KW-1185">Reference proteome</keyword>
<dbReference type="SUPFAM" id="SSF46785">
    <property type="entry name" value="Winged helix' DNA-binding domain"/>
    <property type="match status" value="1"/>
</dbReference>
<dbReference type="Gene3D" id="3.40.50.2300">
    <property type="match status" value="1"/>
</dbReference>
<keyword evidence="2" id="KW-0677">Repeat</keyword>
<dbReference type="InterPro" id="IPR013196">
    <property type="entry name" value="HTH_11"/>
</dbReference>
<keyword evidence="6" id="KW-0175">Coiled coil</keyword>
<evidence type="ECO:0000256" key="3">
    <source>
        <dbReference type="ARBA" id="ARBA00023015"/>
    </source>
</evidence>
<evidence type="ECO:0000256" key="4">
    <source>
        <dbReference type="ARBA" id="ARBA00023159"/>
    </source>
</evidence>
<dbReference type="SUPFAM" id="SSF52794">
    <property type="entry name" value="PTS system IIB component-like"/>
    <property type="match status" value="1"/>
</dbReference>
<accession>A0A840UR90</accession>
<evidence type="ECO:0000313" key="10">
    <source>
        <dbReference type="EMBL" id="MBB5335513.1"/>
    </source>
</evidence>
<dbReference type="InterPro" id="IPR002178">
    <property type="entry name" value="PTS_EIIA_type-2_dom"/>
</dbReference>
<keyword evidence="4" id="KW-0010">Activator</keyword>
<evidence type="ECO:0000256" key="1">
    <source>
        <dbReference type="ARBA" id="ARBA00022679"/>
    </source>
</evidence>
<reference evidence="10 11" key="1">
    <citation type="submission" date="2020-08" db="EMBL/GenBank/DDBJ databases">
        <title>Genomic Encyclopedia of Type Strains, Phase IV (KMG-IV): sequencing the most valuable type-strain genomes for metagenomic binning, comparative biology and taxonomic classification.</title>
        <authorList>
            <person name="Goeker M."/>
        </authorList>
    </citation>
    <scope>NUCLEOTIDE SEQUENCE [LARGE SCALE GENOMIC DNA]</scope>
    <source>
        <strain evidence="10 11">DSM 24661</strain>
    </source>
</reference>
<dbReference type="Proteomes" id="UP000559117">
    <property type="component" value="Unassembled WGS sequence"/>
</dbReference>
<dbReference type="PANTHER" id="PTHR30185:SF13">
    <property type="entry name" value="LICABCH OPERON REGULATOR-RELATED"/>
    <property type="match status" value="1"/>
</dbReference>
<dbReference type="GO" id="GO:0008982">
    <property type="term" value="F:protein-N(PI)-phosphohistidine-sugar phosphotransferase activity"/>
    <property type="evidence" value="ECO:0007669"/>
    <property type="project" value="InterPro"/>
</dbReference>
<dbReference type="InterPro" id="IPR011608">
    <property type="entry name" value="PRD"/>
</dbReference>
<feature type="coiled-coil region" evidence="6">
    <location>
        <begin position="121"/>
        <end position="148"/>
    </location>
</feature>
<dbReference type="PROSITE" id="PS51094">
    <property type="entry name" value="PTS_EIIA_TYPE_2"/>
    <property type="match status" value="1"/>
</dbReference>
<dbReference type="InterPro" id="IPR003501">
    <property type="entry name" value="PTS_EIIB_2/3"/>
</dbReference>
<feature type="domain" description="PTS EIIA type-2" evidence="7">
    <location>
        <begin position="501"/>
        <end position="640"/>
    </location>
</feature>
<dbReference type="PANTHER" id="PTHR30185">
    <property type="entry name" value="CRYPTIC BETA-GLUCOSIDE BGL OPERON ANTITERMINATOR"/>
    <property type="match status" value="1"/>
</dbReference>
<dbReference type="Gene3D" id="1.10.1790.10">
    <property type="entry name" value="PRD domain"/>
    <property type="match status" value="2"/>
</dbReference>
<evidence type="ECO:0000259" key="8">
    <source>
        <dbReference type="PROSITE" id="PS51099"/>
    </source>
</evidence>
<dbReference type="InterPro" id="IPR016152">
    <property type="entry name" value="PTrfase/Anion_transptr"/>
</dbReference>
<dbReference type="PROSITE" id="PS51099">
    <property type="entry name" value="PTS_EIIB_TYPE_2"/>
    <property type="match status" value="1"/>
</dbReference>
<dbReference type="CDD" id="cd05568">
    <property type="entry name" value="PTS_IIB_bgl_like"/>
    <property type="match status" value="1"/>
</dbReference>
<dbReference type="Gene3D" id="3.40.930.10">
    <property type="entry name" value="Mannitol-specific EII, Chain A"/>
    <property type="match status" value="1"/>
</dbReference>
<dbReference type="EMBL" id="JACHFH010000005">
    <property type="protein sequence ID" value="MBB5335513.1"/>
    <property type="molecule type" value="Genomic_DNA"/>
</dbReference>
<comment type="caution">
    <text evidence="10">The sequence shown here is derived from an EMBL/GenBank/DDBJ whole genome shotgun (WGS) entry which is preliminary data.</text>
</comment>
<keyword evidence="3" id="KW-0805">Transcription regulation</keyword>
<sequence>MLSNRQEKIVKLLQKHKNGLTGEELSKYIGVSSRTIRTDIKNVILILERHGAEISSGTRFGYILEIKNQARFLDFLQETAASHIDSLDDRINYIIKRIIDNALKNKFFTQQDLADELYISLSTLKITLKEVAKKLEKYELELVTYKNNGMKISGNEMKIRYFISEYFSEIKEYSQNTTAELHDKIFKGIDLKLVQQIIFRVINAFEFHLTDIAVQNLLIHIAIAMKRTGQENYITYPLSQSKIMEKTTEFEIASSIFEEIYRETNVDVATSEIYYLTQHLMVSKKYMDVDDSAIERMNNTVKKIIAIINEKVNIDFSQDKTLLQWLSLHLKTAIPRMKFKMNIRNDVLDVIKSEYPLAFQIAVIASEFLEENENVVINENEIGYIAIHFGAALNRLDIKNDACIKRILIVCASGMGTTVLIKSRMEEYFEKRIVIVGTVPGYQLTADMLDDIDIVVTTVPINHINSDKIIQIKNLLNNEEIHCLEKRFFITDNSISTEIETFFRKDCFYNDMGFQTKEEIIEFLTEELKQKNLMNDLTKQSVFEREKTSATEIGNLVAIPHPIYSDSEISSIAVLLLKETIIWDEQPVQLVFLINIAKVQFKLWEPIFLKLFNYLVKNNGVKEILHEASYESFVKNLKKQFDKE</sequence>
<feature type="domain" description="PRD" evidence="9">
    <location>
        <begin position="185"/>
        <end position="290"/>
    </location>
</feature>
<evidence type="ECO:0000256" key="5">
    <source>
        <dbReference type="ARBA" id="ARBA00023163"/>
    </source>
</evidence>
<evidence type="ECO:0000256" key="2">
    <source>
        <dbReference type="ARBA" id="ARBA00022737"/>
    </source>
</evidence>
<dbReference type="Gene3D" id="1.10.10.10">
    <property type="entry name" value="Winged helix-like DNA-binding domain superfamily/Winged helix DNA-binding domain"/>
    <property type="match status" value="1"/>
</dbReference>
<dbReference type="Pfam" id="PF08279">
    <property type="entry name" value="HTH_11"/>
    <property type="match status" value="1"/>
</dbReference>
<name>A0A840UR90_9FIRM</name>
<dbReference type="InterPro" id="IPR036390">
    <property type="entry name" value="WH_DNA-bd_sf"/>
</dbReference>
<dbReference type="RefSeq" id="WP_183859578.1">
    <property type="nucleotide sequence ID" value="NZ_JACHFH010000005.1"/>
</dbReference>
<dbReference type="AlphaFoldDB" id="A0A840UR90"/>
<dbReference type="InterPro" id="IPR036634">
    <property type="entry name" value="PRD_sf"/>
</dbReference>
<feature type="domain" description="PRD" evidence="9">
    <location>
        <begin position="292"/>
        <end position="399"/>
    </location>
</feature>
<dbReference type="InterPro" id="IPR036095">
    <property type="entry name" value="PTS_EIIB-like_sf"/>
</dbReference>
<evidence type="ECO:0000259" key="9">
    <source>
        <dbReference type="PROSITE" id="PS51372"/>
    </source>
</evidence>
<dbReference type="InterPro" id="IPR013011">
    <property type="entry name" value="PTS_EIIB_2"/>
</dbReference>
<dbReference type="SUPFAM" id="SSF55804">
    <property type="entry name" value="Phoshotransferase/anion transport protein"/>
    <property type="match status" value="1"/>
</dbReference>
<evidence type="ECO:0000256" key="6">
    <source>
        <dbReference type="SAM" id="Coils"/>
    </source>
</evidence>
<dbReference type="Pfam" id="PF05043">
    <property type="entry name" value="Mga"/>
    <property type="match status" value="1"/>
</dbReference>
<dbReference type="GO" id="GO:0006355">
    <property type="term" value="P:regulation of DNA-templated transcription"/>
    <property type="evidence" value="ECO:0007669"/>
    <property type="project" value="InterPro"/>
</dbReference>
<dbReference type="InterPro" id="IPR007737">
    <property type="entry name" value="Mga_HTH"/>
</dbReference>
<dbReference type="Pfam" id="PF00359">
    <property type="entry name" value="PTS_EIIA_2"/>
    <property type="match status" value="1"/>
</dbReference>
<organism evidence="10 11">
    <name type="scientific">Pectinatus brassicae</name>
    <dbReference type="NCBI Taxonomy" id="862415"/>
    <lineage>
        <taxon>Bacteria</taxon>
        <taxon>Bacillati</taxon>
        <taxon>Bacillota</taxon>
        <taxon>Negativicutes</taxon>
        <taxon>Selenomonadales</taxon>
        <taxon>Selenomonadaceae</taxon>
        <taxon>Pectinatus</taxon>
    </lineage>
</organism>
<proteinExistence type="predicted"/>
<dbReference type="Pfam" id="PF00874">
    <property type="entry name" value="PRD"/>
    <property type="match status" value="2"/>
</dbReference>
<dbReference type="GO" id="GO:0009401">
    <property type="term" value="P:phosphoenolpyruvate-dependent sugar phosphotransferase system"/>
    <property type="evidence" value="ECO:0007669"/>
    <property type="project" value="InterPro"/>
</dbReference>
<evidence type="ECO:0000313" key="11">
    <source>
        <dbReference type="Proteomes" id="UP000559117"/>
    </source>
</evidence>
<keyword evidence="5" id="KW-0804">Transcription</keyword>
<evidence type="ECO:0000259" key="7">
    <source>
        <dbReference type="PROSITE" id="PS51094"/>
    </source>
</evidence>
<dbReference type="PROSITE" id="PS51372">
    <property type="entry name" value="PRD_2"/>
    <property type="match status" value="2"/>
</dbReference>
<gene>
    <name evidence="10" type="ORF">HNR32_000638</name>
</gene>
<protein>
    <submittedName>
        <fullName evidence="10">Lichenan operon transcriptional antiterminator</fullName>
    </submittedName>
</protein>
<dbReference type="SUPFAM" id="SSF63520">
    <property type="entry name" value="PTS-regulatory domain, PRD"/>
    <property type="match status" value="2"/>
</dbReference>